<gene>
    <name evidence="1" type="ORF">FH972_024698</name>
</gene>
<name>A0A5N6KZM7_9ROSI</name>
<organism evidence="1 2">
    <name type="scientific">Carpinus fangiana</name>
    <dbReference type="NCBI Taxonomy" id="176857"/>
    <lineage>
        <taxon>Eukaryota</taxon>
        <taxon>Viridiplantae</taxon>
        <taxon>Streptophyta</taxon>
        <taxon>Embryophyta</taxon>
        <taxon>Tracheophyta</taxon>
        <taxon>Spermatophyta</taxon>
        <taxon>Magnoliopsida</taxon>
        <taxon>eudicotyledons</taxon>
        <taxon>Gunneridae</taxon>
        <taxon>Pentapetalae</taxon>
        <taxon>rosids</taxon>
        <taxon>fabids</taxon>
        <taxon>Fagales</taxon>
        <taxon>Betulaceae</taxon>
        <taxon>Carpinus</taxon>
    </lineage>
</organism>
<keyword evidence="2" id="KW-1185">Reference proteome</keyword>
<dbReference type="Proteomes" id="UP000327013">
    <property type="component" value="Unassembled WGS sequence"/>
</dbReference>
<reference evidence="1 2" key="1">
    <citation type="submission" date="2019-06" db="EMBL/GenBank/DDBJ databases">
        <title>A chromosomal-level reference genome of Carpinus fangiana (Coryloideae, Betulaceae).</title>
        <authorList>
            <person name="Yang X."/>
            <person name="Wang Z."/>
            <person name="Zhang L."/>
            <person name="Hao G."/>
            <person name="Liu J."/>
            <person name="Yang Y."/>
        </authorList>
    </citation>
    <scope>NUCLEOTIDE SEQUENCE [LARGE SCALE GENOMIC DNA]</scope>
    <source>
        <strain evidence="1">Cfa_2016G</strain>
        <tissue evidence="1">Leaf</tissue>
    </source>
</reference>
<sequence length="128" mass="13686">MSVRDTVETGVVRDKQEQPEDKALLAYWRRRDGMERLAVFVAFEIKLVTVIKVVEGVVETTVTVTAGTVTVGVVRKVVIGKLVAVAIAVDSRSLTAAQTLGGGAFGPGRAVTSNPRHGRRDNSLIVTV</sequence>
<dbReference type="EMBL" id="VIBQ01000017">
    <property type="protein sequence ID" value="KAB8360967.1"/>
    <property type="molecule type" value="Genomic_DNA"/>
</dbReference>
<accession>A0A5N6KZM7</accession>
<proteinExistence type="predicted"/>
<evidence type="ECO:0000313" key="2">
    <source>
        <dbReference type="Proteomes" id="UP000327013"/>
    </source>
</evidence>
<evidence type="ECO:0000313" key="1">
    <source>
        <dbReference type="EMBL" id="KAB8360967.1"/>
    </source>
</evidence>
<protein>
    <submittedName>
        <fullName evidence="1">Uncharacterized protein</fullName>
    </submittedName>
</protein>
<comment type="caution">
    <text evidence="1">The sequence shown here is derived from an EMBL/GenBank/DDBJ whole genome shotgun (WGS) entry which is preliminary data.</text>
</comment>
<dbReference type="AlphaFoldDB" id="A0A5N6KZM7"/>